<dbReference type="EnsemblMetazoa" id="HelroT189289">
    <property type="protein sequence ID" value="HelroP189289"/>
    <property type="gene ID" value="HelroG189289"/>
</dbReference>
<evidence type="ECO:0000256" key="6">
    <source>
        <dbReference type="ARBA" id="ARBA00023163"/>
    </source>
</evidence>
<evidence type="ECO:0000256" key="2">
    <source>
        <dbReference type="ARBA" id="ARBA00008409"/>
    </source>
</evidence>
<evidence type="ECO:0000313" key="10">
    <source>
        <dbReference type="EnsemblMetazoa" id="HelroP189289"/>
    </source>
</evidence>
<dbReference type="InParanoid" id="T1FQX3"/>
<organism evidence="10 11">
    <name type="scientific">Helobdella robusta</name>
    <name type="common">Californian leech</name>
    <dbReference type="NCBI Taxonomy" id="6412"/>
    <lineage>
        <taxon>Eukaryota</taxon>
        <taxon>Metazoa</taxon>
        <taxon>Spiralia</taxon>
        <taxon>Lophotrochozoa</taxon>
        <taxon>Annelida</taxon>
        <taxon>Clitellata</taxon>
        <taxon>Hirudinea</taxon>
        <taxon>Rhynchobdellida</taxon>
        <taxon>Glossiphoniidae</taxon>
        <taxon>Helobdella</taxon>
    </lineage>
</organism>
<reference evidence="11" key="1">
    <citation type="submission" date="2012-12" db="EMBL/GenBank/DDBJ databases">
        <authorList>
            <person name="Hellsten U."/>
            <person name="Grimwood J."/>
            <person name="Chapman J.A."/>
            <person name="Shapiro H."/>
            <person name="Aerts A."/>
            <person name="Otillar R.P."/>
            <person name="Terry A.Y."/>
            <person name="Boore J.L."/>
            <person name="Simakov O."/>
            <person name="Marletaz F."/>
            <person name="Cho S.-J."/>
            <person name="Edsinger-Gonzales E."/>
            <person name="Havlak P."/>
            <person name="Kuo D.-H."/>
            <person name="Larsson T."/>
            <person name="Lv J."/>
            <person name="Arendt D."/>
            <person name="Savage R."/>
            <person name="Osoegawa K."/>
            <person name="de Jong P."/>
            <person name="Lindberg D.R."/>
            <person name="Seaver E.C."/>
            <person name="Weisblat D.A."/>
            <person name="Putnam N.H."/>
            <person name="Grigoriev I.V."/>
            <person name="Rokhsar D.S."/>
        </authorList>
    </citation>
    <scope>NUCLEOTIDE SEQUENCE</scope>
</reference>
<gene>
    <name evidence="10" type="primary">20211220</name>
    <name evidence="9" type="ORF">HELRODRAFT_189289</name>
</gene>
<evidence type="ECO:0000256" key="7">
    <source>
        <dbReference type="ARBA" id="ARBA00023242"/>
    </source>
</evidence>
<keyword evidence="6" id="KW-0804">Transcription</keyword>
<keyword evidence="4" id="KW-0805">Transcription regulation</keyword>
<dbReference type="CTD" id="20211220"/>
<dbReference type="OrthoDB" id="10058500at2759"/>
<dbReference type="PRINTS" id="PR02094">
    <property type="entry name" value="HEXIMFAMILY"/>
</dbReference>
<proteinExistence type="inferred from homology"/>
<dbReference type="GO" id="GO:0000122">
    <property type="term" value="P:negative regulation of transcription by RNA polymerase II"/>
    <property type="evidence" value="ECO:0000318"/>
    <property type="project" value="GO_Central"/>
</dbReference>
<accession>T1FQX3</accession>
<dbReference type="PANTHER" id="PTHR13469">
    <property type="entry name" value="HEXAMETHYLENE BISACETAMIDE INDUCIBLE 1"/>
    <property type="match status" value="1"/>
</dbReference>
<evidence type="ECO:0000313" key="9">
    <source>
        <dbReference type="EMBL" id="ESN96556.1"/>
    </source>
</evidence>
<dbReference type="GO" id="GO:0097322">
    <property type="term" value="F:7SK snRNA binding"/>
    <property type="evidence" value="ECO:0000318"/>
    <property type="project" value="GO_Central"/>
</dbReference>
<reference evidence="9 11" key="2">
    <citation type="journal article" date="2013" name="Nature">
        <title>Insights into bilaterian evolution from three spiralian genomes.</title>
        <authorList>
            <person name="Simakov O."/>
            <person name="Marletaz F."/>
            <person name="Cho S.J."/>
            <person name="Edsinger-Gonzales E."/>
            <person name="Havlak P."/>
            <person name="Hellsten U."/>
            <person name="Kuo D.H."/>
            <person name="Larsson T."/>
            <person name="Lv J."/>
            <person name="Arendt D."/>
            <person name="Savage R."/>
            <person name="Osoegawa K."/>
            <person name="de Jong P."/>
            <person name="Grimwood J."/>
            <person name="Chapman J.A."/>
            <person name="Shapiro H."/>
            <person name="Aerts A."/>
            <person name="Otillar R.P."/>
            <person name="Terry A.Y."/>
            <person name="Boore J.L."/>
            <person name="Grigoriev I.V."/>
            <person name="Lindberg D.R."/>
            <person name="Seaver E.C."/>
            <person name="Weisblat D.A."/>
            <person name="Putnam N.H."/>
            <person name="Rokhsar D.S."/>
        </authorList>
    </citation>
    <scope>NUCLEOTIDE SEQUENCE</scope>
</reference>
<dbReference type="AlphaFoldDB" id="T1FQX3"/>
<dbReference type="RefSeq" id="XP_009025703.1">
    <property type="nucleotide sequence ID" value="XM_009027455.1"/>
</dbReference>
<dbReference type="HOGENOM" id="CLU_700734_0_0_1"/>
<sequence length="394" mass="44153">MEIEQSTCHFSEVVESEENERLNNSADVQTSMNDSFTSCTGSENNDGENPSAGDHDQYNNDDGTNNVTINNNSIDEGDSKSHKKKRCRRKRKAGEHHKSYKNSWDEESDVLFDTQHTVKVYKGFNGRNQTVVQPRAPNNTNQFLMDDHCLQSTPSPFYDRAVNKDRAKLRKMSIGEDPTSNTFEEDRSLSDSDSSTTRLIGSEVDCCQEDDDGYMCTEFIKEYENYRISMLQAMNKDGLIKECLRLDVQLEDCQKTIRSLKKKYNDYNSNNVSSNNGEPHDEDGNLNVVECSSPSYHHHITTSNDDIILDSDCYYTSNCLLGLGDNNKPKEIGCCGDSDGQTTITTAVESTEITGTTAVSHASGLVDQFTDEHNLKEEHNIRSTQTTIAGATVV</sequence>
<feature type="compositionally biased region" description="Basic residues" evidence="8">
    <location>
        <begin position="81"/>
        <end position="100"/>
    </location>
</feature>
<feature type="compositionally biased region" description="Polar residues" evidence="8">
    <location>
        <begin position="22"/>
        <end position="48"/>
    </location>
</feature>
<feature type="region of interest" description="Disordered" evidence="8">
    <location>
        <begin position="16"/>
        <end position="101"/>
    </location>
</feature>
<dbReference type="PANTHER" id="PTHR13469:SF8">
    <property type="entry name" value="HEXIM P-TEFB COMPLEX SUBUNIT 1"/>
    <property type="match status" value="1"/>
</dbReference>
<reference evidence="10" key="3">
    <citation type="submission" date="2015-06" db="UniProtKB">
        <authorList>
            <consortium name="EnsemblMetazoa"/>
        </authorList>
    </citation>
    <scope>IDENTIFICATION</scope>
</reference>
<name>T1FQX3_HELRO</name>
<keyword evidence="11" id="KW-1185">Reference proteome</keyword>
<dbReference type="GO" id="GO:0005737">
    <property type="term" value="C:cytoplasm"/>
    <property type="evidence" value="ECO:0000318"/>
    <property type="project" value="GO_Central"/>
</dbReference>
<evidence type="ECO:0000256" key="5">
    <source>
        <dbReference type="ARBA" id="ARBA00023054"/>
    </source>
</evidence>
<evidence type="ECO:0000256" key="4">
    <source>
        <dbReference type="ARBA" id="ARBA00023015"/>
    </source>
</evidence>
<feature type="compositionally biased region" description="Polar residues" evidence="8">
    <location>
        <begin position="60"/>
        <end position="74"/>
    </location>
</feature>
<evidence type="ECO:0000256" key="1">
    <source>
        <dbReference type="ARBA" id="ARBA00004123"/>
    </source>
</evidence>
<dbReference type="EMBL" id="KB097495">
    <property type="protein sequence ID" value="ESN96556.1"/>
    <property type="molecule type" value="Genomic_DNA"/>
</dbReference>
<evidence type="ECO:0000313" key="11">
    <source>
        <dbReference type="Proteomes" id="UP000015101"/>
    </source>
</evidence>
<dbReference type="KEGG" id="hro:HELRODRAFT_189289"/>
<comment type="subcellular location">
    <subcellularLocation>
        <location evidence="1">Nucleus</location>
    </subcellularLocation>
</comment>
<dbReference type="EMBL" id="AMQM01001409">
    <property type="status" value="NOT_ANNOTATED_CDS"/>
    <property type="molecule type" value="Genomic_DNA"/>
</dbReference>
<keyword evidence="5" id="KW-0175">Coiled coil</keyword>
<feature type="region of interest" description="Disordered" evidence="8">
    <location>
        <begin position="173"/>
        <end position="197"/>
    </location>
</feature>
<comment type="similarity">
    <text evidence="2">Belongs to the HEXIM family.</text>
</comment>
<dbReference type="InterPro" id="IPR024872">
    <property type="entry name" value="HEXIM"/>
</dbReference>
<dbReference type="Proteomes" id="UP000015101">
    <property type="component" value="Unassembled WGS sequence"/>
</dbReference>
<dbReference type="Pfam" id="PF15313">
    <property type="entry name" value="HEXIM"/>
    <property type="match status" value="1"/>
</dbReference>
<keyword evidence="7" id="KW-0539">Nucleus</keyword>
<dbReference type="GO" id="GO:0004861">
    <property type="term" value="F:cyclin-dependent protein serine/threonine kinase inhibitor activity"/>
    <property type="evidence" value="ECO:0000318"/>
    <property type="project" value="GO_Central"/>
</dbReference>
<evidence type="ECO:0000256" key="8">
    <source>
        <dbReference type="SAM" id="MobiDB-lite"/>
    </source>
</evidence>
<dbReference type="GeneID" id="20211220"/>
<evidence type="ECO:0000256" key="3">
    <source>
        <dbReference type="ARBA" id="ARBA00022491"/>
    </source>
</evidence>
<protein>
    <submittedName>
        <fullName evidence="9 10">Uncharacterized protein</fullName>
    </submittedName>
</protein>
<dbReference type="STRING" id="6412.T1FQX3"/>
<dbReference type="Gene3D" id="6.10.250.2910">
    <property type="match status" value="1"/>
</dbReference>
<dbReference type="GO" id="GO:0005654">
    <property type="term" value="C:nucleoplasm"/>
    <property type="evidence" value="ECO:0000318"/>
    <property type="project" value="GO_Central"/>
</dbReference>
<keyword evidence="3" id="KW-0678">Repressor</keyword>